<dbReference type="PROSITE" id="PS51257">
    <property type="entry name" value="PROKAR_LIPOPROTEIN"/>
    <property type="match status" value="1"/>
</dbReference>
<feature type="coiled-coil region" evidence="1">
    <location>
        <begin position="471"/>
        <end position="498"/>
    </location>
</feature>
<evidence type="ECO:0000313" key="3">
    <source>
        <dbReference type="Proteomes" id="UP000285138"/>
    </source>
</evidence>
<accession>A0A424YIN6</accession>
<dbReference type="AlphaFoldDB" id="A0A424YIN6"/>
<evidence type="ECO:0000313" key="2">
    <source>
        <dbReference type="EMBL" id="RQD78265.1"/>
    </source>
</evidence>
<proteinExistence type="predicted"/>
<gene>
    <name evidence="2" type="ORF">D5R97_00695</name>
</gene>
<evidence type="ECO:0000256" key="1">
    <source>
        <dbReference type="SAM" id="Coils"/>
    </source>
</evidence>
<keyword evidence="1" id="KW-0175">Coiled coil</keyword>
<organism evidence="2 3">
    <name type="scientific">Candidatus Syntrophonatronum acetioxidans</name>
    <dbReference type="NCBI Taxonomy" id="1795816"/>
    <lineage>
        <taxon>Bacteria</taxon>
        <taxon>Bacillati</taxon>
        <taxon>Bacillota</taxon>
        <taxon>Clostridia</taxon>
        <taxon>Eubacteriales</taxon>
        <taxon>Syntrophomonadaceae</taxon>
        <taxon>Candidatus Syntrophonatronum</taxon>
    </lineage>
</organism>
<sequence>MNKKLTIILVYILCFTVFISGCGLGSSEMEIEAQTEVVPPVEIDEEGIQVPQEGNYSFGIDTSSFYDREQDLEPDRDSSFGSQTQVLTAENPGFSHEGVGIQLSPVLLEGEEIELEIQEMIAPQPLGATKVNAYDFSINSNNDYQGFYVISIPYDGELDRDEAAVGAGYFNESTWEWEPVMFEVDQGNQQVIITTDHLSTFGSFTIVGENTRYARISSDLFEAHDFLSKYSGSYGEIIEEAINNNMSPGMKAVELGRSVVGDWLSASGYLLTFEGIAYSSEFISNLSDMMGNVGASMALVQLATDYSRGDERIMALNAFKNAGNFMISRWGTKALSVAMLGVTAIDYSLNRLANELIKGREEIWEQAYRLYYKENHARSGRDWYNRLRELQSQSESPDQFQRLVETEVNMYTYLFWNETEDTIAFYQSEAMSSGFTGGGGLNEKLKERIADAYKSELLLDSLEPVFRQVERDLRYEQFEEYQQELAALKDELNQLVKFEIQERVTEGENPNYAGYIMRFATLSEDAEPARWTGRLNEEGYISGSFTVLGHLMAGAPSQIELYETVEDLQAGNPELVVDFVVDVPHTVVTIGEILEEDLSGTWKGSFVITYAALLEYDISTGEATGPDSQDIIEAVEACEDEFGQAMMAIIINFLEKLIDTDIPLTMEFVEKEEEGRYSGSLITYISKALPEDSPYEVEDEWKYFDAVYKEGILEFAVHDEDSTTYYTGQLETSDRLSGTFNTPSGEMENFISGYWWIERIEADEGEDGQEDPAPGDFGDN</sequence>
<dbReference type="EMBL" id="QZAA01000029">
    <property type="protein sequence ID" value="RQD78265.1"/>
    <property type="molecule type" value="Genomic_DNA"/>
</dbReference>
<protein>
    <submittedName>
        <fullName evidence="2">Uncharacterized protein</fullName>
    </submittedName>
</protein>
<dbReference type="Proteomes" id="UP000285138">
    <property type="component" value="Unassembled WGS sequence"/>
</dbReference>
<reference evidence="2 3" key="1">
    <citation type="submission" date="2018-08" db="EMBL/GenBank/DDBJ databases">
        <title>The metabolism and importance of syntrophic acetate oxidation coupled to methane or sulfide production in haloalkaline environments.</title>
        <authorList>
            <person name="Timmers P.H.A."/>
            <person name="Vavourakis C.D."/>
            <person name="Sorokin D.Y."/>
            <person name="Sinninghe Damste J.S."/>
            <person name="Muyzer G."/>
            <person name="Stams A.J.M."/>
            <person name="Plugge C.M."/>
        </authorList>
    </citation>
    <scope>NUCLEOTIDE SEQUENCE [LARGE SCALE GENOMIC DNA]</scope>
    <source>
        <strain evidence="2">MSAO_Bac1</strain>
    </source>
</reference>
<name>A0A424YIN6_9FIRM</name>
<comment type="caution">
    <text evidence="2">The sequence shown here is derived from an EMBL/GenBank/DDBJ whole genome shotgun (WGS) entry which is preliminary data.</text>
</comment>